<feature type="region of interest" description="Disordered" evidence="4">
    <location>
        <begin position="33"/>
        <end position="99"/>
    </location>
</feature>
<dbReference type="InterPro" id="IPR007877">
    <property type="entry name" value="DUF707"/>
</dbReference>
<name>A0A5C7H9S3_9ROSI</name>
<dbReference type="FunFam" id="1.25.40.10:FF:000922">
    <property type="entry name" value="Pentatricopeptide repeat-containing protein"/>
    <property type="match status" value="1"/>
</dbReference>
<accession>A0A5C7H9S3</accession>
<dbReference type="Pfam" id="PF05212">
    <property type="entry name" value="DUF707"/>
    <property type="match status" value="1"/>
</dbReference>
<sequence length="1057" mass="118250">MSLYRLLLRSLHHHHNHHRSASASLTHHFHSLTRHPTTTTTSSPNPNSTPPFARTYAFSSAEEAAAERRRRKRRLRIEPPLHAIRPNPQYHPARDPNAPRLPDSTSALVGSRLNLHNRVQSLIRASDLDAASYTARQAVFSNTRPTVFTCNAIIAAMYRAKRYKEAVALFTYFFEQFEIVPNVVSYNNLINTHCDEGRVDEALRVYRKIIETAPFSPSHVTYRHLTKGFVDSGRIDEALDLLREMLNKGQGADSLVYKNLISGYLNVGNLAKANELFDELKERCVVYDGVVNATFMEWWFNQGKENEAMESYKSLLDKNFRMIPATCNVLLEVLLKYGKKAEAWALFAQMLDNHQTPTVQAVNSETFNIMVNECFKLGKFSEAIDTFKRVGTHPKSKAFLMDVAGYNNIIARLCENDLLEEAEKLFGGMSTTPDVTTFRTLIDAYLKVQRIDDALRLFNQMAASGMRVVLSFGTRVFSDLISNGKAAECALILIKMGEKDPKPDFLIYDVVVRGLLNEGLLDLSKDVIDQMMSMSVGITPTLRDFVCEAFGQAGRGEEIEEVLNADRYAPPRPPSRMTGPPRTTGQQPLGPNQTSGQQPFASNSGFNQMSGQQPFASNKGPNKMSEQQPFVSNTMAQQQHFGNNQMTGEHSLVPNRTAEPQNFGYNQTAGQQNFGYNQKAGHQNFVSNQTAGHQNFGYNQTAGQQSLGHNEMAGQQPLVQHQRAEQQPLGSNQTRGQQPFGTNQMEAHQGFGSNQMAGQESSGWNQSTWHQPNVMPQMTGQPPSGPSLVAGQQQSWQPQMSGQPPSGPSHMAGQKQSWQPQMTGQPPSGPSHMAGQQQSLLSEQQPSWPQVAEQPQLGHPQEEQQNPSGTLEWQESHKRSISTDSSAYVKAATTVYLCWYMCVYCWISYLEYQTFCRYLSIVKEEGLEISQPALDPAKSEIHHQITARSGKKRVHRRMYKFKGSGRCDEPMITALLLHLGRNDGTCVFESCLEMCMVYDSGKGERTKNVGVVDSEYIVHLGLPTLGASTDEPEASSPRIHINSIILRLDWLNMPYAE</sequence>
<feature type="repeat" description="PPR" evidence="3">
    <location>
        <begin position="323"/>
        <end position="357"/>
    </location>
</feature>
<dbReference type="EMBL" id="VAHF01000009">
    <property type="protein sequence ID" value="TXG53661.1"/>
    <property type="molecule type" value="Genomic_DNA"/>
</dbReference>
<evidence type="ECO:0000313" key="5">
    <source>
        <dbReference type="EMBL" id="TXG53661.1"/>
    </source>
</evidence>
<dbReference type="InterPro" id="IPR011990">
    <property type="entry name" value="TPR-like_helical_dom_sf"/>
</dbReference>
<evidence type="ECO:0000313" key="6">
    <source>
        <dbReference type="Proteomes" id="UP000323000"/>
    </source>
</evidence>
<evidence type="ECO:0000256" key="1">
    <source>
        <dbReference type="ARBA" id="ARBA00007626"/>
    </source>
</evidence>
<feature type="region of interest" description="Disordered" evidence="4">
    <location>
        <begin position="561"/>
        <end position="627"/>
    </location>
</feature>
<dbReference type="PROSITE" id="PS51375">
    <property type="entry name" value="PPR"/>
    <property type="match status" value="5"/>
</dbReference>
<gene>
    <name evidence="5" type="ORF">EZV62_018917</name>
</gene>
<dbReference type="Proteomes" id="UP000323000">
    <property type="component" value="Chromosome 9"/>
</dbReference>
<evidence type="ECO:0000256" key="2">
    <source>
        <dbReference type="ARBA" id="ARBA00022737"/>
    </source>
</evidence>
<keyword evidence="6" id="KW-1185">Reference proteome</keyword>
<keyword evidence="2" id="KW-0677">Repeat</keyword>
<dbReference type="PANTHER" id="PTHR47937">
    <property type="entry name" value="PLASTID TRANSCRIPTIONALLY ACTIVE CHROMOSOME 2-LIKE PROTEIN"/>
    <property type="match status" value="1"/>
</dbReference>
<dbReference type="NCBIfam" id="TIGR00756">
    <property type="entry name" value="PPR"/>
    <property type="match status" value="4"/>
</dbReference>
<feature type="compositionally biased region" description="Polar residues" evidence="4">
    <location>
        <begin position="585"/>
        <end position="627"/>
    </location>
</feature>
<evidence type="ECO:0000256" key="4">
    <source>
        <dbReference type="SAM" id="MobiDB-lite"/>
    </source>
</evidence>
<proteinExistence type="inferred from homology"/>
<dbReference type="Pfam" id="PF01535">
    <property type="entry name" value="PPR"/>
    <property type="match status" value="3"/>
</dbReference>
<feature type="compositionally biased region" description="Low complexity" evidence="4">
    <location>
        <begin position="575"/>
        <end position="584"/>
    </location>
</feature>
<dbReference type="InterPro" id="IPR002885">
    <property type="entry name" value="PPR_rpt"/>
</dbReference>
<dbReference type="Pfam" id="PF13041">
    <property type="entry name" value="PPR_2"/>
    <property type="match status" value="1"/>
</dbReference>
<dbReference type="AlphaFoldDB" id="A0A5C7H9S3"/>
<evidence type="ECO:0008006" key="7">
    <source>
        <dbReference type="Google" id="ProtNLM"/>
    </source>
</evidence>
<evidence type="ECO:0000256" key="3">
    <source>
        <dbReference type="PROSITE-ProRule" id="PRU00708"/>
    </source>
</evidence>
<feature type="compositionally biased region" description="Polar residues" evidence="4">
    <location>
        <begin position="658"/>
        <end position="675"/>
    </location>
</feature>
<reference evidence="6" key="1">
    <citation type="journal article" date="2019" name="Gigascience">
        <title>De novo genome assembly of the endangered Acer yangbiense, a plant species with extremely small populations endemic to Yunnan Province, China.</title>
        <authorList>
            <person name="Yang J."/>
            <person name="Wariss H.M."/>
            <person name="Tao L."/>
            <person name="Zhang R."/>
            <person name="Yun Q."/>
            <person name="Hollingsworth P."/>
            <person name="Dao Z."/>
            <person name="Luo G."/>
            <person name="Guo H."/>
            <person name="Ma Y."/>
            <person name="Sun W."/>
        </authorList>
    </citation>
    <scope>NUCLEOTIDE SEQUENCE [LARGE SCALE GENOMIC DNA]</scope>
    <source>
        <strain evidence="6">cv. Malutang</strain>
    </source>
</reference>
<feature type="region of interest" description="Disordered" evidence="4">
    <location>
        <begin position="716"/>
        <end position="877"/>
    </location>
</feature>
<dbReference type="InterPro" id="IPR052308">
    <property type="entry name" value="PPR_domain-containing"/>
</dbReference>
<feature type="repeat" description="PPR" evidence="3">
    <location>
        <begin position="218"/>
        <end position="252"/>
    </location>
</feature>
<protein>
    <recommendedName>
        <fullName evidence="7">Pentatricopeptide repeat-containing protein</fullName>
    </recommendedName>
</protein>
<feature type="repeat" description="PPR" evidence="3">
    <location>
        <begin position="253"/>
        <end position="287"/>
    </location>
</feature>
<organism evidence="5 6">
    <name type="scientific">Acer yangbiense</name>
    <dbReference type="NCBI Taxonomy" id="1000413"/>
    <lineage>
        <taxon>Eukaryota</taxon>
        <taxon>Viridiplantae</taxon>
        <taxon>Streptophyta</taxon>
        <taxon>Embryophyta</taxon>
        <taxon>Tracheophyta</taxon>
        <taxon>Spermatophyta</taxon>
        <taxon>Magnoliopsida</taxon>
        <taxon>eudicotyledons</taxon>
        <taxon>Gunneridae</taxon>
        <taxon>Pentapetalae</taxon>
        <taxon>rosids</taxon>
        <taxon>malvids</taxon>
        <taxon>Sapindales</taxon>
        <taxon>Sapindaceae</taxon>
        <taxon>Hippocastanoideae</taxon>
        <taxon>Acereae</taxon>
        <taxon>Acer</taxon>
    </lineage>
</organism>
<feature type="compositionally biased region" description="Polar residues" evidence="4">
    <location>
        <begin position="814"/>
        <end position="826"/>
    </location>
</feature>
<dbReference type="GO" id="GO:0009793">
    <property type="term" value="P:embryo development ending in seed dormancy"/>
    <property type="evidence" value="ECO:0007669"/>
    <property type="project" value="UniProtKB-ARBA"/>
</dbReference>
<feature type="compositionally biased region" description="Low complexity" evidence="4">
    <location>
        <begin position="36"/>
        <end position="46"/>
    </location>
</feature>
<dbReference type="Gene3D" id="1.25.40.10">
    <property type="entry name" value="Tetratricopeptide repeat domain"/>
    <property type="match status" value="2"/>
</dbReference>
<feature type="compositionally biased region" description="Polar residues" evidence="4">
    <location>
        <begin position="728"/>
        <end position="782"/>
    </location>
</feature>
<feature type="compositionally biased region" description="Polar residues" evidence="4">
    <location>
        <begin position="863"/>
        <end position="873"/>
    </location>
</feature>
<dbReference type="Pfam" id="PF12854">
    <property type="entry name" value="PPR_1"/>
    <property type="match status" value="1"/>
</dbReference>
<feature type="compositionally biased region" description="Low complexity" evidence="4">
    <location>
        <begin position="791"/>
        <end position="804"/>
    </location>
</feature>
<dbReference type="Pfam" id="PF13812">
    <property type="entry name" value="PPR_3"/>
    <property type="match status" value="1"/>
</dbReference>
<dbReference type="PANTHER" id="PTHR47937:SF2">
    <property type="entry name" value="PENTATRICOPEPTIDE (PPR) REPEAT-CONTAINING PROTEIN, PF01535'-RELATED"/>
    <property type="match status" value="1"/>
</dbReference>
<feature type="compositionally biased region" description="Low complexity" evidence="4">
    <location>
        <begin position="836"/>
        <end position="850"/>
    </location>
</feature>
<dbReference type="SUPFAM" id="SSF81901">
    <property type="entry name" value="HCP-like"/>
    <property type="match status" value="1"/>
</dbReference>
<dbReference type="OrthoDB" id="185373at2759"/>
<feature type="repeat" description="PPR" evidence="3">
    <location>
        <begin position="182"/>
        <end position="212"/>
    </location>
</feature>
<feature type="repeat" description="PPR" evidence="3">
    <location>
        <begin position="434"/>
        <end position="468"/>
    </location>
</feature>
<feature type="region of interest" description="Disordered" evidence="4">
    <location>
        <begin position="645"/>
        <end position="675"/>
    </location>
</feature>
<comment type="caution">
    <text evidence="5">The sequence shown here is derived from an EMBL/GenBank/DDBJ whole genome shotgun (WGS) entry which is preliminary data.</text>
</comment>
<comment type="similarity">
    <text evidence="1">Belongs to the PPR family. P subfamily.</text>
</comment>